<feature type="domain" description="Protein kinase" evidence="2">
    <location>
        <begin position="126"/>
        <end position="389"/>
    </location>
</feature>
<dbReference type="SUPFAM" id="SSF158745">
    <property type="entry name" value="LanC-like"/>
    <property type="match status" value="1"/>
</dbReference>
<dbReference type="GO" id="GO:0031179">
    <property type="term" value="P:peptide modification"/>
    <property type="evidence" value="ECO:0007669"/>
    <property type="project" value="InterPro"/>
</dbReference>
<protein>
    <recommendedName>
        <fullName evidence="2">Protein kinase domain-containing protein</fullName>
    </recommendedName>
</protein>
<dbReference type="AlphaFoldDB" id="A0A4P7LGP6"/>
<dbReference type="PANTHER" id="PTHR12736">
    <property type="entry name" value="LANC-LIKE PROTEIN"/>
    <property type="match status" value="1"/>
</dbReference>
<dbReference type="GO" id="GO:0004672">
    <property type="term" value="F:protein kinase activity"/>
    <property type="evidence" value="ECO:0007669"/>
    <property type="project" value="InterPro"/>
</dbReference>
<dbReference type="InterPro" id="IPR012341">
    <property type="entry name" value="6hp_glycosidase-like_sf"/>
</dbReference>
<dbReference type="SUPFAM" id="SSF56112">
    <property type="entry name" value="Protein kinase-like (PK-like)"/>
    <property type="match status" value="1"/>
</dbReference>
<reference evidence="3 4" key="1">
    <citation type="submission" date="2019-03" db="EMBL/GenBank/DDBJ databases">
        <title>Efficiently degradation of phenoxyalkanoic acid herbicides by Cupriavidus oxalaticus strain X32.</title>
        <authorList>
            <person name="Sheng X."/>
        </authorList>
    </citation>
    <scope>NUCLEOTIDE SEQUENCE [LARGE SCALE GENOMIC DNA]</scope>
    <source>
        <strain evidence="3 4">X32</strain>
        <plasmid evidence="3 4">unnamed1</plasmid>
    </source>
</reference>
<feature type="binding site" evidence="1">
    <location>
        <position position="713"/>
    </location>
    <ligand>
        <name>Zn(2+)</name>
        <dbReference type="ChEBI" id="CHEBI:29105"/>
    </ligand>
</feature>
<dbReference type="PRINTS" id="PR01950">
    <property type="entry name" value="LANCSUPER"/>
</dbReference>
<dbReference type="KEGG" id="cox:E0W60_29640"/>
<dbReference type="GO" id="GO:0005886">
    <property type="term" value="C:plasma membrane"/>
    <property type="evidence" value="ECO:0007669"/>
    <property type="project" value="TreeGrafter"/>
</dbReference>
<dbReference type="GO" id="GO:0046872">
    <property type="term" value="F:metal ion binding"/>
    <property type="evidence" value="ECO:0007669"/>
    <property type="project" value="UniProtKB-KW"/>
</dbReference>
<dbReference type="Gene3D" id="1.10.510.10">
    <property type="entry name" value="Transferase(Phosphotransferase) domain 1"/>
    <property type="match status" value="1"/>
</dbReference>
<dbReference type="GO" id="GO:0005975">
    <property type="term" value="P:carbohydrate metabolic process"/>
    <property type="evidence" value="ECO:0007669"/>
    <property type="project" value="InterPro"/>
</dbReference>
<sequence>MNATTRLLLPEDVALAPVANLPSELGRRVSNDSGDFYVTRARTRSGSIIVDAQTAALLTHFRSPSTVVDAILAYCHANELDPMRTLVAAFAMLSELVAARVLVPAESILAQPIASSLSVGEFVGDVEILEAIHLLDDTEVYRGRSADGTAVALKIVGANIRRTTTATIHNEANVLSCLDGKVSPRLLAAGRLDGRSFIVTTWHSGVDLYRAVAEAHALPEPERSDTLLKLAEHVLRSYAQLHSQGVLHGDVHPRNIVVDESDKITVLDFGLAVMPAAGTMGLHGGIDLFLAPEIARANLASVEVPLASLASEQYSIGALLYFLFTGAHTHSFSLQQDAMLSQVVNEPPQPFSHHRADRFFCLEGCLNRALEKDPADRFSSLDEMLQSFLQASPRRQLVGATYSVSHSTDVQSQLVLDNVLSRLRVPERLYRDGLEAPTGSITYGAAGIAYFLLRIARSRDDETLLAAADQWLTRAASAISSDATFWNAERGIVPEVLGQSSLFHHACGIHCVQALIAHARGDDVAQQHALEAYAAACALCDQLDVAFGRSGLLIGCAMLLDIAPQHFECDALLALGQRLLHGIWVQLDAYPPLERVSQATLGAAHGWCGYLFATMRWCEASGAAVPPRLVERLQQLAALGQPSGRGMLWPRKIQHTATTGILSASWCNGAAGYVHLWTTAYELLGSDFQFERLARMAAWHSYDGSSDAPGDLCCGLAGRAYALLRLHGSTGESVWLARARVMAERAAASPGLTSNRLNSLFHGDLGIALLVADLAAPEFACMPFFDSEHWSKRAPSLATGEASGQSAR</sequence>
<organism evidence="3 4">
    <name type="scientific">Cupriavidus oxalaticus</name>
    <dbReference type="NCBI Taxonomy" id="96344"/>
    <lineage>
        <taxon>Bacteria</taxon>
        <taxon>Pseudomonadati</taxon>
        <taxon>Pseudomonadota</taxon>
        <taxon>Betaproteobacteria</taxon>
        <taxon>Burkholderiales</taxon>
        <taxon>Burkholderiaceae</taxon>
        <taxon>Cupriavidus</taxon>
    </lineage>
</organism>
<evidence type="ECO:0000259" key="2">
    <source>
        <dbReference type="PROSITE" id="PS50011"/>
    </source>
</evidence>
<keyword evidence="1" id="KW-0862">Zinc</keyword>
<evidence type="ECO:0000256" key="1">
    <source>
        <dbReference type="PIRSR" id="PIRSR607822-1"/>
    </source>
</evidence>
<dbReference type="Proteomes" id="UP000295294">
    <property type="component" value="Plasmid unnamed1"/>
</dbReference>
<dbReference type="PANTHER" id="PTHR12736:SF7">
    <property type="entry name" value="LANC-LIKE PROTEIN 3"/>
    <property type="match status" value="1"/>
</dbReference>
<geneLocation type="plasmid" evidence="3">
    <name>unnamed1</name>
</geneLocation>
<accession>A0A4P7LGP6</accession>
<feature type="binding site" evidence="1">
    <location>
        <position position="667"/>
    </location>
    <ligand>
        <name>Zn(2+)</name>
        <dbReference type="ChEBI" id="CHEBI:29105"/>
    </ligand>
</feature>
<name>A0A4P7LGP6_9BURK</name>
<dbReference type="SMART" id="SM01260">
    <property type="entry name" value="LANC_like"/>
    <property type="match status" value="1"/>
</dbReference>
<keyword evidence="3" id="KW-0614">Plasmid</keyword>
<dbReference type="Pfam" id="PF05147">
    <property type="entry name" value="LANC_like"/>
    <property type="match status" value="1"/>
</dbReference>
<dbReference type="GO" id="GO:0005524">
    <property type="term" value="F:ATP binding"/>
    <property type="evidence" value="ECO:0007669"/>
    <property type="project" value="InterPro"/>
</dbReference>
<dbReference type="PROSITE" id="PS50011">
    <property type="entry name" value="PROTEIN_KINASE_DOM"/>
    <property type="match status" value="1"/>
</dbReference>
<dbReference type="Gene3D" id="1.50.10.10">
    <property type="match status" value="1"/>
</dbReference>
<evidence type="ECO:0000313" key="4">
    <source>
        <dbReference type="Proteomes" id="UP000295294"/>
    </source>
</evidence>
<dbReference type="EMBL" id="CP038636">
    <property type="protein sequence ID" value="QBY55266.1"/>
    <property type="molecule type" value="Genomic_DNA"/>
</dbReference>
<dbReference type="OrthoDB" id="9791419at2"/>
<dbReference type="Pfam" id="PF00069">
    <property type="entry name" value="Pkinase"/>
    <property type="match status" value="1"/>
</dbReference>
<gene>
    <name evidence="3" type="ORF">E0W60_29640</name>
</gene>
<dbReference type="InterPro" id="IPR000719">
    <property type="entry name" value="Prot_kinase_dom"/>
</dbReference>
<proteinExistence type="predicted"/>
<evidence type="ECO:0000313" key="3">
    <source>
        <dbReference type="EMBL" id="QBY55266.1"/>
    </source>
</evidence>
<dbReference type="InterPro" id="IPR007822">
    <property type="entry name" value="LANC-like"/>
</dbReference>
<keyword evidence="1" id="KW-0479">Metal-binding</keyword>
<dbReference type="InterPro" id="IPR011009">
    <property type="entry name" value="Kinase-like_dom_sf"/>
</dbReference>
<dbReference type="RefSeq" id="WP_135706540.1">
    <property type="nucleotide sequence ID" value="NZ_CP038636.1"/>
</dbReference>